<dbReference type="RefSeq" id="WP_344507369.1">
    <property type="nucleotide sequence ID" value="NZ_BAAAQD010000017.1"/>
</dbReference>
<evidence type="ECO:0000256" key="2">
    <source>
        <dbReference type="SAM" id="Phobius"/>
    </source>
</evidence>
<sequence>MTPRINWPALAAGWALAYGLLALHWTAGGAGFPFGAADPDPGIAKGLSILGGVHRSTAAPVIAAAALGAALVAGLLAAGARLAVPARAGAALEAAAWTVALALGVVVPDYRPLVALGHVPVLLAGKPFGWPDGVSVASQLPWPVLHQGILMAGGVLFALAALAHRRARRGACTTCGRAGLQAPGRDPARWGRAAVWVAAGVPVVYAATRFAWALGIPLGFSSAQLRDMAEEMPGIWWGGAALGGMGLIGSVLTFGLIRPWGERFPRWIPLLRGRRVPISLAVVPAVVVAMAVTSAGLMFARVLYLDPDPDKLAMMGPALLWPVWGAALAVAAAAYRTRRRGDCRTCSPRASHRPHTAADGLRAGD</sequence>
<feature type="transmembrane region" description="Helical" evidence="2">
    <location>
        <begin position="193"/>
        <end position="215"/>
    </location>
</feature>
<proteinExistence type="predicted"/>
<feature type="transmembrane region" description="Helical" evidence="2">
    <location>
        <begin position="312"/>
        <end position="335"/>
    </location>
</feature>
<keyword evidence="2" id="KW-0472">Membrane</keyword>
<feature type="transmembrane region" description="Helical" evidence="2">
    <location>
        <begin position="235"/>
        <end position="257"/>
    </location>
</feature>
<gene>
    <name evidence="3" type="ORF">GCM10009827_073220</name>
</gene>
<protein>
    <submittedName>
        <fullName evidence="3">Uncharacterized protein</fullName>
    </submittedName>
</protein>
<feature type="transmembrane region" description="Helical" evidence="2">
    <location>
        <begin position="90"/>
        <end position="107"/>
    </location>
</feature>
<keyword evidence="2" id="KW-1133">Transmembrane helix</keyword>
<name>A0ABP4MEE1_9ACTN</name>
<evidence type="ECO:0000256" key="1">
    <source>
        <dbReference type="SAM" id="MobiDB-lite"/>
    </source>
</evidence>
<accession>A0ABP4MEE1</accession>
<comment type="caution">
    <text evidence="3">The sequence shown here is derived from an EMBL/GenBank/DDBJ whole genome shotgun (WGS) entry which is preliminary data.</text>
</comment>
<evidence type="ECO:0000313" key="3">
    <source>
        <dbReference type="EMBL" id="GAA1542948.1"/>
    </source>
</evidence>
<organism evidence="3 4">
    <name type="scientific">Dactylosporangium maewongense</name>
    <dbReference type="NCBI Taxonomy" id="634393"/>
    <lineage>
        <taxon>Bacteria</taxon>
        <taxon>Bacillati</taxon>
        <taxon>Actinomycetota</taxon>
        <taxon>Actinomycetes</taxon>
        <taxon>Micromonosporales</taxon>
        <taxon>Micromonosporaceae</taxon>
        <taxon>Dactylosporangium</taxon>
    </lineage>
</organism>
<reference evidence="4" key="1">
    <citation type="journal article" date="2019" name="Int. J. Syst. Evol. Microbiol.">
        <title>The Global Catalogue of Microorganisms (GCM) 10K type strain sequencing project: providing services to taxonomists for standard genome sequencing and annotation.</title>
        <authorList>
            <consortium name="The Broad Institute Genomics Platform"/>
            <consortium name="The Broad Institute Genome Sequencing Center for Infectious Disease"/>
            <person name="Wu L."/>
            <person name="Ma J."/>
        </authorList>
    </citation>
    <scope>NUCLEOTIDE SEQUENCE [LARGE SCALE GENOMIC DNA]</scope>
    <source>
        <strain evidence="4">JCM 15933</strain>
    </source>
</reference>
<keyword evidence="2" id="KW-0812">Transmembrane</keyword>
<dbReference type="Proteomes" id="UP001501470">
    <property type="component" value="Unassembled WGS sequence"/>
</dbReference>
<keyword evidence="4" id="KW-1185">Reference proteome</keyword>
<evidence type="ECO:0000313" key="4">
    <source>
        <dbReference type="Proteomes" id="UP001501470"/>
    </source>
</evidence>
<feature type="transmembrane region" description="Helical" evidence="2">
    <location>
        <begin position="57"/>
        <end position="78"/>
    </location>
</feature>
<feature type="transmembrane region" description="Helical" evidence="2">
    <location>
        <begin position="144"/>
        <end position="163"/>
    </location>
</feature>
<feature type="transmembrane region" description="Helical" evidence="2">
    <location>
        <begin position="278"/>
        <end position="300"/>
    </location>
</feature>
<dbReference type="EMBL" id="BAAAQD010000017">
    <property type="protein sequence ID" value="GAA1542948.1"/>
    <property type="molecule type" value="Genomic_DNA"/>
</dbReference>
<feature type="region of interest" description="Disordered" evidence="1">
    <location>
        <begin position="344"/>
        <end position="365"/>
    </location>
</feature>